<dbReference type="GO" id="GO:0003697">
    <property type="term" value="F:single-stranded DNA binding"/>
    <property type="evidence" value="ECO:0007669"/>
    <property type="project" value="InterPro"/>
</dbReference>
<organism evidence="3 4">
    <name type="scientific">Trichosporon asahii var. asahii (strain ATCC 90039 / CBS 2479 / JCM 2466 / KCTC 7840 / NBRC 103889/ NCYC 2677 / UAMH 7654)</name>
    <name type="common">Yeast</name>
    <dbReference type="NCBI Taxonomy" id="1186058"/>
    <lineage>
        <taxon>Eukaryota</taxon>
        <taxon>Fungi</taxon>
        <taxon>Dikarya</taxon>
        <taxon>Basidiomycota</taxon>
        <taxon>Agaricomycotina</taxon>
        <taxon>Tremellomycetes</taxon>
        <taxon>Trichosporonales</taxon>
        <taxon>Trichosporonaceae</taxon>
        <taxon>Trichosporon</taxon>
    </lineage>
</organism>
<evidence type="ECO:0000256" key="2">
    <source>
        <dbReference type="PROSITE-ProRule" id="PRU00252"/>
    </source>
</evidence>
<dbReference type="EMBL" id="ALBS01000073">
    <property type="protein sequence ID" value="EJT51189.1"/>
    <property type="molecule type" value="Genomic_DNA"/>
</dbReference>
<comment type="caution">
    <text evidence="3">The sequence shown here is derived from an EMBL/GenBank/DDBJ whole genome shotgun (WGS) entry which is preliminary data.</text>
</comment>
<accession>J6F2J1</accession>
<proteinExistence type="predicted"/>
<dbReference type="HOGENOM" id="CLU_136551_0_0_1"/>
<evidence type="ECO:0000313" key="3">
    <source>
        <dbReference type="EMBL" id="EJT51189.1"/>
    </source>
</evidence>
<dbReference type="GeneID" id="25991165"/>
<dbReference type="PROSITE" id="PS50935">
    <property type="entry name" value="SSB"/>
    <property type="match status" value="1"/>
</dbReference>
<evidence type="ECO:0000313" key="4">
    <source>
        <dbReference type="Proteomes" id="UP000002748"/>
    </source>
</evidence>
<dbReference type="KEGG" id="tasa:A1Q1_07653"/>
<dbReference type="RefSeq" id="XP_014182140.1">
    <property type="nucleotide sequence ID" value="XM_014326665.1"/>
</dbReference>
<dbReference type="VEuPathDB" id="FungiDB:A1Q1_07653"/>
<dbReference type="InterPro" id="IPR012340">
    <property type="entry name" value="NA-bd_OB-fold"/>
</dbReference>
<dbReference type="InterPro" id="IPR000424">
    <property type="entry name" value="Primosome_PriB/ssb"/>
</dbReference>
<dbReference type="Pfam" id="PF00436">
    <property type="entry name" value="SSB"/>
    <property type="match status" value="1"/>
</dbReference>
<keyword evidence="1 2" id="KW-0238">DNA-binding</keyword>
<dbReference type="Proteomes" id="UP000002748">
    <property type="component" value="Unassembled WGS sequence"/>
</dbReference>
<evidence type="ECO:0000256" key="1">
    <source>
        <dbReference type="ARBA" id="ARBA00023125"/>
    </source>
</evidence>
<reference evidence="3 4" key="1">
    <citation type="journal article" date="2012" name="Eukaryot. Cell">
        <title>Draft genome sequence of CBS 2479, the standard type strain of Trichosporon asahii.</title>
        <authorList>
            <person name="Yang R.Y."/>
            <person name="Li H.T."/>
            <person name="Zhu H."/>
            <person name="Zhou G.P."/>
            <person name="Wang M."/>
            <person name="Wang L."/>
        </authorList>
    </citation>
    <scope>NUCLEOTIDE SEQUENCE [LARGE SCALE GENOMIC DNA]</scope>
    <source>
        <strain evidence="4">ATCC 90039 / CBS 2479 / JCM 2466 / KCTC 7840 / NCYC 2677 / UAMH 7654</strain>
    </source>
</reference>
<protein>
    <submittedName>
        <fullName evidence="3">Uncharacterized protein</fullName>
    </submittedName>
</protein>
<name>J6F2J1_TRIAS</name>
<sequence length="153" mass="16822">MYRLARPTLNAFKAPIGQRNLSKATFVGRLGATPEVRETANGTPYVTKPVKKDAEGKLTPDPVRDASWFTIFNFKPSATQFLPSIPVGTQLLVEGEFIPAVLANSQPRSTRVLPPLTAVAAMFSSGKLNWDPPKLTYSEISHQVISKKKQDQQ</sequence>
<dbReference type="Gene3D" id="2.40.50.140">
    <property type="entry name" value="Nucleic acid-binding proteins"/>
    <property type="match status" value="1"/>
</dbReference>
<dbReference type="AlphaFoldDB" id="J6F2J1"/>
<dbReference type="OrthoDB" id="1078367at2759"/>
<dbReference type="SUPFAM" id="SSF50249">
    <property type="entry name" value="Nucleic acid-binding proteins"/>
    <property type="match status" value="1"/>
</dbReference>
<dbReference type="CDD" id="cd04496">
    <property type="entry name" value="SSB_OBF"/>
    <property type="match status" value="1"/>
</dbReference>
<gene>
    <name evidence="3" type="ORF">A1Q1_07653</name>
</gene>